<evidence type="ECO:0000313" key="3">
    <source>
        <dbReference type="EMBL" id="OGZ75439.1"/>
    </source>
</evidence>
<evidence type="ECO:0000259" key="2">
    <source>
        <dbReference type="PROSITE" id="PS50164"/>
    </source>
</evidence>
<reference evidence="3 4" key="1">
    <citation type="journal article" date="2016" name="Nat. Commun.">
        <title>Thousands of microbial genomes shed light on interconnected biogeochemical processes in an aquifer system.</title>
        <authorList>
            <person name="Anantharaman K."/>
            <person name="Brown C.T."/>
            <person name="Hug L.A."/>
            <person name="Sharon I."/>
            <person name="Castelle C.J."/>
            <person name="Probst A.J."/>
            <person name="Thomas B.C."/>
            <person name="Singh A."/>
            <person name="Wilkins M.J."/>
            <person name="Karaoz U."/>
            <person name="Brodie E.L."/>
            <person name="Williams K.H."/>
            <person name="Hubbard S.S."/>
            <person name="Banfield J.F."/>
        </authorList>
    </citation>
    <scope>NUCLEOTIDE SEQUENCE [LARGE SCALE GENOMIC DNA]</scope>
</reference>
<dbReference type="Proteomes" id="UP000178632">
    <property type="component" value="Unassembled WGS sequence"/>
</dbReference>
<evidence type="ECO:0000256" key="1">
    <source>
        <dbReference type="ARBA" id="ARBA00007435"/>
    </source>
</evidence>
<dbReference type="SUPFAM" id="SSF82771">
    <property type="entry name" value="GIY-YIG endonuclease"/>
    <property type="match status" value="1"/>
</dbReference>
<dbReference type="InterPro" id="IPR000305">
    <property type="entry name" value="GIY-YIG_endonuc"/>
</dbReference>
<feature type="domain" description="GIY-YIG" evidence="2">
    <location>
        <begin position="1"/>
        <end position="75"/>
    </location>
</feature>
<comment type="caution">
    <text evidence="3">The sequence shown here is derived from an EMBL/GenBank/DDBJ whole genome shotgun (WGS) entry which is preliminary data.</text>
</comment>
<dbReference type="PANTHER" id="PTHR34477">
    <property type="entry name" value="UPF0213 PROTEIN YHBQ"/>
    <property type="match status" value="1"/>
</dbReference>
<dbReference type="InterPro" id="IPR035901">
    <property type="entry name" value="GIY-YIG_endonuc_sf"/>
</dbReference>
<sequence>MWFVYIIECEDKSLYTGCTNNLDRRFEQHSLGIGSKYTFSHKPSKFLFSEKCGSRSDALKREHQIKRWSHDKKIKFIKIQNKPG</sequence>
<evidence type="ECO:0000313" key="4">
    <source>
        <dbReference type="Proteomes" id="UP000178632"/>
    </source>
</evidence>
<proteinExistence type="inferred from homology"/>
<dbReference type="PROSITE" id="PS50164">
    <property type="entry name" value="GIY_YIG"/>
    <property type="match status" value="1"/>
</dbReference>
<dbReference type="PANTHER" id="PTHR34477:SF1">
    <property type="entry name" value="UPF0213 PROTEIN YHBQ"/>
    <property type="match status" value="1"/>
</dbReference>
<organism evidence="3 4">
    <name type="scientific">Candidatus Staskawiczbacteria bacterium RIFCSPLOWO2_12_FULL_37_15</name>
    <dbReference type="NCBI Taxonomy" id="1802218"/>
    <lineage>
        <taxon>Bacteria</taxon>
        <taxon>Candidatus Staskawicziibacteriota</taxon>
    </lineage>
</organism>
<dbReference type="CDD" id="cd10456">
    <property type="entry name" value="GIY-YIG_UPF0213"/>
    <property type="match status" value="1"/>
</dbReference>
<dbReference type="AlphaFoldDB" id="A0A1G2IKN9"/>
<name>A0A1G2IKN9_9BACT</name>
<accession>A0A1G2IKN9</accession>
<dbReference type="Pfam" id="PF01541">
    <property type="entry name" value="GIY-YIG"/>
    <property type="match status" value="1"/>
</dbReference>
<comment type="similarity">
    <text evidence="1">Belongs to the UPF0213 family.</text>
</comment>
<dbReference type="Gene3D" id="3.40.1440.10">
    <property type="entry name" value="GIY-YIG endonuclease"/>
    <property type="match status" value="1"/>
</dbReference>
<protein>
    <recommendedName>
        <fullName evidence="2">GIY-YIG domain-containing protein</fullName>
    </recommendedName>
</protein>
<dbReference type="EMBL" id="MHPE01000048">
    <property type="protein sequence ID" value="OGZ75439.1"/>
    <property type="molecule type" value="Genomic_DNA"/>
</dbReference>
<dbReference type="InterPro" id="IPR050190">
    <property type="entry name" value="UPF0213_domain"/>
</dbReference>
<gene>
    <name evidence="3" type="ORF">A3G45_02920</name>
</gene>